<protein>
    <submittedName>
        <fullName evidence="1">Uncharacterized protein</fullName>
    </submittedName>
</protein>
<accession>A0A9W9Z1C7</accession>
<comment type="caution">
    <text evidence="1">The sequence shown here is derived from an EMBL/GenBank/DDBJ whole genome shotgun (WGS) entry which is preliminary data.</text>
</comment>
<organism evidence="1 2">
    <name type="scientific">Desmophyllum pertusum</name>
    <dbReference type="NCBI Taxonomy" id="174260"/>
    <lineage>
        <taxon>Eukaryota</taxon>
        <taxon>Metazoa</taxon>
        <taxon>Cnidaria</taxon>
        <taxon>Anthozoa</taxon>
        <taxon>Hexacorallia</taxon>
        <taxon>Scleractinia</taxon>
        <taxon>Caryophylliina</taxon>
        <taxon>Caryophylliidae</taxon>
        <taxon>Desmophyllum</taxon>
    </lineage>
</organism>
<dbReference type="EMBL" id="MU826831">
    <property type="protein sequence ID" value="KAJ7373351.1"/>
    <property type="molecule type" value="Genomic_DNA"/>
</dbReference>
<reference evidence="1" key="1">
    <citation type="submission" date="2023-01" db="EMBL/GenBank/DDBJ databases">
        <title>Genome assembly of the deep-sea coral Lophelia pertusa.</title>
        <authorList>
            <person name="Herrera S."/>
            <person name="Cordes E."/>
        </authorList>
    </citation>
    <scope>NUCLEOTIDE SEQUENCE</scope>
    <source>
        <strain evidence="1">USNM1676648</strain>
        <tissue evidence="1">Polyp</tissue>
    </source>
</reference>
<proteinExistence type="predicted"/>
<keyword evidence="2" id="KW-1185">Reference proteome</keyword>
<dbReference type="Proteomes" id="UP001163046">
    <property type="component" value="Unassembled WGS sequence"/>
</dbReference>
<evidence type="ECO:0000313" key="1">
    <source>
        <dbReference type="EMBL" id="KAJ7373351.1"/>
    </source>
</evidence>
<gene>
    <name evidence="1" type="ORF">OS493_012943</name>
</gene>
<evidence type="ECO:0000313" key="2">
    <source>
        <dbReference type="Proteomes" id="UP001163046"/>
    </source>
</evidence>
<dbReference type="AlphaFoldDB" id="A0A9W9Z1C7"/>
<name>A0A9W9Z1C7_9CNID</name>
<sequence>MAQKRTAGEGYEQAFGRWFTDRLYWQLSSSAMQASSELVDWASSVVFLILPLILPYLV</sequence>